<organism evidence="3">
    <name type="scientific">hydrothermal vent metagenome</name>
    <dbReference type="NCBI Taxonomy" id="652676"/>
    <lineage>
        <taxon>unclassified sequences</taxon>
        <taxon>metagenomes</taxon>
        <taxon>ecological metagenomes</taxon>
    </lineage>
</organism>
<dbReference type="AlphaFoldDB" id="A0A3B0Y8W3"/>
<dbReference type="Pfam" id="PF13174">
    <property type="entry name" value="TPR_6"/>
    <property type="match status" value="3"/>
</dbReference>
<dbReference type="SMART" id="SM00028">
    <property type="entry name" value="TPR"/>
    <property type="match status" value="7"/>
</dbReference>
<dbReference type="Pfam" id="PF13432">
    <property type="entry name" value="TPR_16"/>
    <property type="match status" value="1"/>
</dbReference>
<accession>A0A3B0Y8W3</accession>
<gene>
    <name evidence="3" type="ORF">MNBD_GAMMA15-234</name>
</gene>
<evidence type="ECO:0000313" key="3">
    <source>
        <dbReference type="EMBL" id="VAW77235.1"/>
    </source>
</evidence>
<keyword evidence="2" id="KW-0802">TPR repeat</keyword>
<dbReference type="PANTHER" id="PTHR45586">
    <property type="entry name" value="TPR REPEAT-CONTAINING PROTEIN PA4667"/>
    <property type="match status" value="1"/>
</dbReference>
<reference evidence="3" key="1">
    <citation type="submission" date="2018-06" db="EMBL/GenBank/DDBJ databases">
        <authorList>
            <person name="Zhirakovskaya E."/>
        </authorList>
    </citation>
    <scope>NUCLEOTIDE SEQUENCE</scope>
</reference>
<keyword evidence="1" id="KW-0677">Repeat</keyword>
<dbReference type="SUPFAM" id="SSF48452">
    <property type="entry name" value="TPR-like"/>
    <property type="match status" value="2"/>
</dbReference>
<dbReference type="InterPro" id="IPR019734">
    <property type="entry name" value="TPR_rpt"/>
</dbReference>
<dbReference type="EMBL" id="UOFN01000075">
    <property type="protein sequence ID" value="VAW77235.1"/>
    <property type="molecule type" value="Genomic_DNA"/>
</dbReference>
<protein>
    <submittedName>
        <fullName evidence="3">TPR domain protein, putative component of TonB system</fullName>
    </submittedName>
</protein>
<dbReference type="InterPro" id="IPR051012">
    <property type="entry name" value="CellSynth/LPSAsmb/PSIAsmb"/>
</dbReference>
<dbReference type="PROSITE" id="PS51257">
    <property type="entry name" value="PROKAR_LIPOPROTEIN"/>
    <property type="match status" value="1"/>
</dbReference>
<proteinExistence type="predicted"/>
<dbReference type="Gene3D" id="1.25.40.10">
    <property type="entry name" value="Tetratricopeptide repeat domain"/>
    <property type="match status" value="5"/>
</dbReference>
<evidence type="ECO:0000256" key="1">
    <source>
        <dbReference type="ARBA" id="ARBA00022737"/>
    </source>
</evidence>
<dbReference type="PANTHER" id="PTHR45586:SF1">
    <property type="entry name" value="LIPOPOLYSACCHARIDE ASSEMBLY PROTEIN B"/>
    <property type="match status" value="1"/>
</dbReference>
<sequence length="930" mass="105327">MKTRLTLLCITFLSIGCSSVRIPGIGAAKEPTIGSLKAPALPNTPQLEKRDNRRTAMRHYQAFLDESPKNVFVPEAMRRLADLYLADEQEALGESEAPAGSTSRAAKLYAQLLEQYPDHERNDTALYQLARAYEQSGEAEPSMKALSQYADKYSDQDKYDETQFRRGEYLFVRRQFREAETAYQAVLDTGAESTFHLQALYKLGWSRFKLNDYEFALHAYLSLLDEMLGDHNSTELPKGLTRADQERLDDTLRAVSLSFSYLGDTNSIKTYFAEQGSKPYEPLLYARLAGLHLSKERFSDAADTYRLFARAHPQHREAPLFQSRVIDVYKKAGFGTRVLEEKQAFVESYQPASDYWKQHDPAKSPDVLSQVQRHLRDIAEHYHALAQKQKKPAVFAEAGHWYRLFLSAFPQSKQAPFMNFLYAELLTSGGSHGDAALQYERTAYTYGPHEKAAESGYAALLAYRKHEKSLKGRTRADWHVASITSSLRFATDFPDHKHALPVRTLASQQLYALKDYQGATEAALPVTENPRATAELKLSAWTVIAHARFDLQDYLKAEAAYQEVLVRTPRKDKKRAALQEKLAASIYKQGEQARAANDLNGAAGHFLRIAAVVPQSPINVTAQYDAAAAYIALKRWPDAIRILEPWRRANPKHKLRGDVTRKLAVLYRENNQPVRAAGEFERIAGSEKDPALRREARLTTASLYQQAGRSDQAIKAYKRFIKEFPQPVEAVMEAQYQLVLLYEKSGKPAKQRYWQTQLVKSDSTAGGQKSDRTRYLAAHARLALVASEKAAYHMVTLKEPLKKNLAKKKKHMKAAIKGYTEAASYKVADVSTEATFRIGEIYKDFGAALMTSERPRNLTPEEIEQYDILLEEQAYPFEEKAIDVHETNAQRTADGLYDEWVRKSLAELAELMPVRYAKHEKGEDFVAALQ</sequence>
<dbReference type="InterPro" id="IPR011990">
    <property type="entry name" value="TPR-like_helical_dom_sf"/>
</dbReference>
<evidence type="ECO:0000256" key="2">
    <source>
        <dbReference type="ARBA" id="ARBA00022803"/>
    </source>
</evidence>
<name>A0A3B0Y8W3_9ZZZZ</name>